<dbReference type="Proteomes" id="UP000708208">
    <property type="component" value="Unassembled WGS sequence"/>
</dbReference>
<protein>
    <submittedName>
        <fullName evidence="2">Uncharacterized protein</fullName>
    </submittedName>
</protein>
<reference evidence="2" key="1">
    <citation type="submission" date="2021-06" db="EMBL/GenBank/DDBJ databases">
        <authorList>
            <person name="Hodson N. C."/>
            <person name="Mongue J. A."/>
            <person name="Jaron S. K."/>
        </authorList>
    </citation>
    <scope>NUCLEOTIDE SEQUENCE</scope>
</reference>
<dbReference type="EMBL" id="CAJVCH010094755">
    <property type="protein sequence ID" value="CAG7723020.1"/>
    <property type="molecule type" value="Genomic_DNA"/>
</dbReference>
<gene>
    <name evidence="2" type="ORF">AFUS01_LOCUS12127</name>
</gene>
<evidence type="ECO:0000313" key="3">
    <source>
        <dbReference type="Proteomes" id="UP000708208"/>
    </source>
</evidence>
<evidence type="ECO:0000313" key="2">
    <source>
        <dbReference type="EMBL" id="CAG7723020.1"/>
    </source>
</evidence>
<dbReference type="OrthoDB" id="6730714at2759"/>
<dbReference type="AlphaFoldDB" id="A0A8J2P3S9"/>
<name>A0A8J2P3S9_9HEXA</name>
<sequence length="474" mass="53610">MPSTPSSPTTGADNRPVKTFSNAVSQEIFPTKDQAIIFQHIPGTNATYYAEKMSAKIGVENILHCGVISEQRVRMYLKSADLAKQFLETDGTLEIDRKIIRARPYMTKNKKIIISNVPPHVPHDVILNVITAHGAVPATKMNFLHLTMQTNLRSVLSERRSVFITEDTANKLPPSVLINYEEDQYRIFFNDTKIKCFICHEFGHTSNQCQYSYENAAKNSDASTIQTENNDDSKVSNVTISEIPEDESNENKLTKTVPDNEPANKPEEQNVNVQTPSDNFEPSHESLFSELLEQTQPVNLTKSSEIEIPSTSQSQVMKRPLSIYSESSISSINTDISQTQNPSLNPKQLETNEINPTLKVIKTSDSKKMKAEDEPISIKEQLKSIEENFKLHEKEYPISFSNFLVMMDMLKGQSDPMSTITQFTNDMDGVVKILNQNYPHLDTRTMKTRFTKLRKKISKDNVQKMETDGDSTSE</sequence>
<keyword evidence="3" id="KW-1185">Reference proteome</keyword>
<organism evidence="2 3">
    <name type="scientific">Allacma fusca</name>
    <dbReference type="NCBI Taxonomy" id="39272"/>
    <lineage>
        <taxon>Eukaryota</taxon>
        <taxon>Metazoa</taxon>
        <taxon>Ecdysozoa</taxon>
        <taxon>Arthropoda</taxon>
        <taxon>Hexapoda</taxon>
        <taxon>Collembola</taxon>
        <taxon>Symphypleona</taxon>
        <taxon>Sminthuridae</taxon>
        <taxon>Allacma</taxon>
    </lineage>
</organism>
<feature type="compositionally biased region" description="Polar residues" evidence="1">
    <location>
        <begin position="269"/>
        <end position="280"/>
    </location>
</feature>
<proteinExistence type="predicted"/>
<evidence type="ECO:0000256" key="1">
    <source>
        <dbReference type="SAM" id="MobiDB-lite"/>
    </source>
</evidence>
<accession>A0A8J2P3S9</accession>
<comment type="caution">
    <text evidence="2">The sequence shown here is derived from an EMBL/GenBank/DDBJ whole genome shotgun (WGS) entry which is preliminary data.</text>
</comment>
<feature type="region of interest" description="Disordered" evidence="1">
    <location>
        <begin position="241"/>
        <end position="283"/>
    </location>
</feature>